<dbReference type="Proteomes" id="UP000202786">
    <property type="component" value="Segment"/>
</dbReference>
<organism evidence="1 2">
    <name type="scientific">Halogranum tailed virus 1</name>
    <dbReference type="NCBI Taxonomy" id="1273749"/>
    <lineage>
        <taxon>Viruses</taxon>
        <taxon>Duplodnaviria</taxon>
        <taxon>Heunggongvirae</taxon>
        <taxon>Uroviricota</taxon>
        <taxon>Caudoviricetes</taxon>
        <taxon>Thumleimavirales</taxon>
        <taxon>Halomagnusviridae</taxon>
        <taxon>Hagravirus</taxon>
        <taxon>Hagravirus capitaneum</taxon>
        <taxon>Hagravirus HGTV1</taxon>
    </lineage>
</organism>
<gene>
    <name evidence="1" type="primary">46</name>
    <name evidence="1" type="ORF">HGTV1_46</name>
</gene>
<accession>R4TGK3</accession>
<evidence type="ECO:0000313" key="2">
    <source>
        <dbReference type="Proteomes" id="UP000202786"/>
    </source>
</evidence>
<keyword evidence="2" id="KW-1185">Reference proteome</keyword>
<protein>
    <submittedName>
        <fullName evidence="1">Uncharacterized protein</fullName>
    </submittedName>
</protein>
<dbReference type="EMBL" id="KC292026">
    <property type="protein sequence ID" value="AGM11376.1"/>
    <property type="molecule type" value="Genomic_DNA"/>
</dbReference>
<sequence length="75" mass="8880">MCMTYTSEDIENLLTEMGELMIILESDREYDLHVHDTEFNHDSGEIETEGMLNGEYVFAQFPAERVEHVRWHKES</sequence>
<dbReference type="GeneID" id="16193997"/>
<evidence type="ECO:0000313" key="1">
    <source>
        <dbReference type="EMBL" id="AGM11376.1"/>
    </source>
</evidence>
<reference evidence="1 2" key="1">
    <citation type="submission" date="2012-12" db="EMBL/GenBank/DDBJ databases">
        <authorList>
            <person name="Sencilo A."/>
            <person name="Jacobs-Sera D."/>
            <person name="Russell D.A."/>
            <person name="Ko C."/>
            <person name="Atanasova N."/>
            <person name="Osterlund E."/>
            <person name="Oksanen H.M."/>
            <person name="Bamford D.H."/>
            <person name="Hatfull G.F."/>
            <person name="Roine E."/>
            <person name="Hendrix R.W."/>
        </authorList>
    </citation>
    <scope>NUCLEOTIDE SEQUENCE [LARGE SCALE GENOMIC DNA]</scope>
</reference>
<proteinExistence type="predicted"/>
<name>R4TGK3_9CAUD</name>
<dbReference type="KEGG" id="vg:16193997"/>
<dbReference type="RefSeq" id="YP_008059254.1">
    <property type="nucleotide sequence ID" value="NC_021328.1"/>
</dbReference>